<dbReference type="PANTHER" id="PTHR11695:SF294">
    <property type="entry name" value="RETICULON-4-INTERACTING PROTEIN 1, MITOCHONDRIAL"/>
    <property type="match status" value="1"/>
</dbReference>
<reference evidence="2 3" key="1">
    <citation type="submission" date="2019-03" db="EMBL/GenBank/DDBJ databases">
        <title>Genomic Encyclopedia of Type Strains, Phase IV (KMG-IV): sequencing the most valuable type-strain genomes for metagenomic binning, comparative biology and taxonomic classification.</title>
        <authorList>
            <person name="Goeker M."/>
        </authorList>
    </citation>
    <scope>NUCLEOTIDE SEQUENCE [LARGE SCALE GENOMIC DNA]</scope>
    <source>
        <strain evidence="2 3">DSM 44684</strain>
    </source>
</reference>
<proteinExistence type="predicted"/>
<accession>A0A4R1FVJ6</accession>
<dbReference type="Gene3D" id="3.40.50.720">
    <property type="entry name" value="NAD(P)-binding Rossmann-like Domain"/>
    <property type="match status" value="1"/>
</dbReference>
<dbReference type="InterPro" id="IPR011032">
    <property type="entry name" value="GroES-like_sf"/>
</dbReference>
<feature type="domain" description="Enoyl reductase (ER)" evidence="1">
    <location>
        <begin position="10"/>
        <end position="293"/>
    </location>
</feature>
<protein>
    <submittedName>
        <fullName evidence="2">NADPH:quinone reductase-like Zn-dependent oxidoreductase</fullName>
    </submittedName>
</protein>
<dbReference type="PANTHER" id="PTHR11695">
    <property type="entry name" value="ALCOHOL DEHYDROGENASE RELATED"/>
    <property type="match status" value="1"/>
</dbReference>
<dbReference type="GO" id="GO:0016491">
    <property type="term" value="F:oxidoreductase activity"/>
    <property type="evidence" value="ECO:0007669"/>
    <property type="project" value="InterPro"/>
</dbReference>
<organism evidence="2 3">
    <name type="scientific">Nocardia alba</name>
    <dbReference type="NCBI Taxonomy" id="225051"/>
    <lineage>
        <taxon>Bacteria</taxon>
        <taxon>Bacillati</taxon>
        <taxon>Actinomycetota</taxon>
        <taxon>Actinomycetes</taxon>
        <taxon>Mycobacteriales</taxon>
        <taxon>Nocardiaceae</taxon>
        <taxon>Nocardia</taxon>
    </lineage>
</organism>
<dbReference type="EMBL" id="SMFR01000003">
    <property type="protein sequence ID" value="TCJ95331.1"/>
    <property type="molecule type" value="Genomic_DNA"/>
</dbReference>
<comment type="caution">
    <text evidence="2">The sequence shown here is derived from an EMBL/GenBank/DDBJ whole genome shotgun (WGS) entry which is preliminary data.</text>
</comment>
<sequence length="297" mass="31381">MWQMVQRSFGGPDVFERAEVARPTPGPGEVLVRVVATSVNAADWKVRSGLIRQLGEPPLVLGLDVSGVVAEVGGAVTRFAPGDTVYGMVFGGANAEYVVAQENRLARAPRSIDPVHAAALPVAGLTAWQALASVRRGERVLIHAAAGGVGHLAVQIAARRGAWIAATARSGNHTYLRELGVTEPIDYRTTDFTTAVRDVDLVVDLIGGDYTDRSLTVLSATGQVVAAEGPATHSDSRVRRLHVDPTTAALDELASAVDRGELTVDIAQILPITELAAAHRRSESGRVRGKIVLTAQR</sequence>
<dbReference type="SMART" id="SM00829">
    <property type="entry name" value="PKS_ER"/>
    <property type="match status" value="1"/>
</dbReference>
<dbReference type="CDD" id="cd05289">
    <property type="entry name" value="MDR_like_2"/>
    <property type="match status" value="1"/>
</dbReference>
<gene>
    <name evidence="2" type="ORF">DFR71_4246</name>
</gene>
<dbReference type="STRING" id="1210063.GCA_001612665_05883"/>
<keyword evidence="3" id="KW-1185">Reference proteome</keyword>
<name>A0A4R1FVJ6_9NOCA</name>
<evidence type="ECO:0000313" key="3">
    <source>
        <dbReference type="Proteomes" id="UP000294856"/>
    </source>
</evidence>
<dbReference type="Proteomes" id="UP000294856">
    <property type="component" value="Unassembled WGS sequence"/>
</dbReference>
<dbReference type="SUPFAM" id="SSF51735">
    <property type="entry name" value="NAD(P)-binding Rossmann-fold domains"/>
    <property type="match status" value="1"/>
</dbReference>
<dbReference type="Pfam" id="PF13602">
    <property type="entry name" value="ADH_zinc_N_2"/>
    <property type="match status" value="1"/>
</dbReference>
<dbReference type="InterPro" id="IPR013154">
    <property type="entry name" value="ADH-like_N"/>
</dbReference>
<dbReference type="InterPro" id="IPR036291">
    <property type="entry name" value="NAD(P)-bd_dom_sf"/>
</dbReference>
<evidence type="ECO:0000259" key="1">
    <source>
        <dbReference type="SMART" id="SM00829"/>
    </source>
</evidence>
<evidence type="ECO:0000313" key="2">
    <source>
        <dbReference type="EMBL" id="TCJ95331.1"/>
    </source>
</evidence>
<dbReference type="OrthoDB" id="3727682at2"/>
<dbReference type="Pfam" id="PF08240">
    <property type="entry name" value="ADH_N"/>
    <property type="match status" value="1"/>
</dbReference>
<dbReference type="InterPro" id="IPR050700">
    <property type="entry name" value="YIM1/Zinc_Alcohol_DH_Fams"/>
</dbReference>
<dbReference type="AlphaFoldDB" id="A0A4R1FVJ6"/>
<dbReference type="InterPro" id="IPR020843">
    <property type="entry name" value="ER"/>
</dbReference>
<dbReference type="SUPFAM" id="SSF50129">
    <property type="entry name" value="GroES-like"/>
    <property type="match status" value="1"/>
</dbReference>
<dbReference type="Gene3D" id="3.90.180.10">
    <property type="entry name" value="Medium-chain alcohol dehydrogenases, catalytic domain"/>
    <property type="match status" value="1"/>
</dbReference>